<dbReference type="EMBL" id="JBGBZJ010000003">
    <property type="protein sequence ID" value="MEY9453244.1"/>
    <property type="molecule type" value="Genomic_DNA"/>
</dbReference>
<dbReference type="Pfam" id="PF01722">
    <property type="entry name" value="BolA"/>
    <property type="match status" value="1"/>
</dbReference>
<accession>A0ABV4FQT8</accession>
<dbReference type="Gene3D" id="3.30.300.90">
    <property type="entry name" value="BolA-like"/>
    <property type="match status" value="1"/>
</dbReference>
<evidence type="ECO:0000313" key="2">
    <source>
        <dbReference type="EMBL" id="MEY9453244.1"/>
    </source>
</evidence>
<dbReference type="SUPFAM" id="SSF82657">
    <property type="entry name" value="BolA-like"/>
    <property type="match status" value="1"/>
</dbReference>
<organism evidence="2 3">
    <name type="scientific">Bradyrhizobium ottawaense</name>
    <dbReference type="NCBI Taxonomy" id="931866"/>
    <lineage>
        <taxon>Bacteria</taxon>
        <taxon>Pseudomonadati</taxon>
        <taxon>Pseudomonadota</taxon>
        <taxon>Alphaproteobacteria</taxon>
        <taxon>Hyphomicrobiales</taxon>
        <taxon>Nitrobacteraceae</taxon>
        <taxon>Bradyrhizobium</taxon>
    </lineage>
</organism>
<dbReference type="PANTHER" id="PTHR46230:SF7">
    <property type="entry name" value="BOLA-LIKE PROTEIN 1"/>
    <property type="match status" value="1"/>
</dbReference>
<keyword evidence="3" id="KW-1185">Reference proteome</keyword>
<evidence type="ECO:0000313" key="3">
    <source>
        <dbReference type="Proteomes" id="UP001565369"/>
    </source>
</evidence>
<proteinExistence type="inferred from homology"/>
<comment type="caution">
    <text evidence="2">The sequence shown here is derived from an EMBL/GenBank/DDBJ whole genome shotgun (WGS) entry which is preliminary data.</text>
</comment>
<sequence>MADFDYAMQKPSSLDIAISCEPRQLTGVISAPGWHNMAMRDTISNKLQEAFTPESLDVVDESHLHEGHAGHRPGGETHFRVYIVSDAFKGKSRVERHRMINSALAAELSGSVHALAIQAKAPGEN</sequence>
<dbReference type="InterPro" id="IPR002634">
    <property type="entry name" value="BolA"/>
</dbReference>
<evidence type="ECO:0000256" key="1">
    <source>
        <dbReference type="RuleBase" id="RU003860"/>
    </source>
</evidence>
<comment type="similarity">
    <text evidence="1">Belongs to the BolA/IbaG family.</text>
</comment>
<protein>
    <submittedName>
        <fullName evidence="2">BolA protein</fullName>
    </submittedName>
</protein>
<dbReference type="Proteomes" id="UP001565369">
    <property type="component" value="Unassembled WGS sequence"/>
</dbReference>
<dbReference type="InterPro" id="IPR036065">
    <property type="entry name" value="BolA-like_sf"/>
</dbReference>
<reference evidence="2 3" key="1">
    <citation type="submission" date="2024-07" db="EMBL/GenBank/DDBJ databases">
        <title>Genomic Encyclopedia of Type Strains, Phase V (KMG-V): Genome sequencing to study the core and pangenomes of soil and plant-associated prokaryotes.</title>
        <authorList>
            <person name="Whitman W."/>
        </authorList>
    </citation>
    <scope>NUCLEOTIDE SEQUENCE [LARGE SCALE GENOMIC DNA]</scope>
    <source>
        <strain evidence="2 3">USDA 152</strain>
    </source>
</reference>
<dbReference type="PANTHER" id="PTHR46230">
    <property type="match status" value="1"/>
</dbReference>
<name>A0ABV4FQT8_9BRAD</name>
<gene>
    <name evidence="2" type="ORF">ABIG07_002192</name>
</gene>